<accession>F8F771</accession>
<name>F8F771_PAEMK</name>
<sequence length="54" mass="6145">MRWVVLCIIKHESSCHVPSQMKNKGTRIPYLNISRHFPANNGTQVSYISTDASQ</sequence>
<proteinExistence type="predicted"/>
<reference evidence="2" key="1">
    <citation type="submission" date="2011-06" db="EMBL/GenBank/DDBJ databases">
        <title>Complete genome sequence of Paenibacillus mucilaginosus KNP414.</title>
        <authorList>
            <person name="Wang J."/>
            <person name="Hu S."/>
            <person name="Hu X."/>
            <person name="Zhang B."/>
            <person name="Dong D."/>
            <person name="Zhang S."/>
            <person name="Zhao K."/>
            <person name="Wu D."/>
        </authorList>
    </citation>
    <scope>NUCLEOTIDE SEQUENCE [LARGE SCALE GENOMIC DNA]</scope>
    <source>
        <strain evidence="2">KNP414</strain>
    </source>
</reference>
<dbReference type="EMBL" id="CP002869">
    <property type="protein sequence ID" value="AEI45096.1"/>
    <property type="molecule type" value="Genomic_DNA"/>
</dbReference>
<evidence type="ECO:0000313" key="2">
    <source>
        <dbReference type="Proteomes" id="UP000006620"/>
    </source>
</evidence>
<organism evidence="1 2">
    <name type="scientific">Paenibacillus mucilaginosus (strain KNP414)</name>
    <dbReference type="NCBI Taxonomy" id="1036673"/>
    <lineage>
        <taxon>Bacteria</taxon>
        <taxon>Bacillati</taxon>
        <taxon>Bacillota</taxon>
        <taxon>Bacilli</taxon>
        <taxon>Bacillales</taxon>
        <taxon>Paenibacillaceae</taxon>
        <taxon>Paenibacillus</taxon>
    </lineage>
</organism>
<dbReference type="AlphaFoldDB" id="F8F771"/>
<dbReference type="KEGG" id="pms:KNP414_06575"/>
<dbReference type="HOGENOM" id="CLU_3046104_0_0_9"/>
<protein>
    <submittedName>
        <fullName evidence="1">Uncharacterized protein</fullName>
    </submittedName>
</protein>
<evidence type="ECO:0000313" key="1">
    <source>
        <dbReference type="EMBL" id="AEI45096.1"/>
    </source>
</evidence>
<gene>
    <name evidence="1" type="ordered locus">KNP414_06575</name>
</gene>
<dbReference type="Proteomes" id="UP000006620">
    <property type="component" value="Chromosome"/>
</dbReference>
<reference evidence="1 2" key="2">
    <citation type="journal article" date="2013" name="Genome Announc.">
        <title>Genome Sequence of Growth-Improving Paenibacillus mucilaginosus Strain KNP414.</title>
        <authorList>
            <person name="Lu J.J."/>
            <person name="Wang J.F."/>
            <person name="Hu X.F."/>
        </authorList>
    </citation>
    <scope>NUCLEOTIDE SEQUENCE [LARGE SCALE GENOMIC DNA]</scope>
    <source>
        <strain evidence="1 2">KNP414</strain>
    </source>
</reference>